<dbReference type="InterPro" id="IPR001012">
    <property type="entry name" value="UBX_dom"/>
</dbReference>
<dbReference type="GO" id="GO:0036503">
    <property type="term" value="P:ERAD pathway"/>
    <property type="evidence" value="ECO:0007669"/>
    <property type="project" value="TreeGrafter"/>
</dbReference>
<dbReference type="Pfam" id="PF00789">
    <property type="entry name" value="UBX"/>
    <property type="match status" value="1"/>
</dbReference>
<comment type="caution">
    <text evidence="6">The sequence shown here is derived from an EMBL/GenBank/DDBJ whole genome shotgun (WGS) entry which is preliminary data.</text>
</comment>
<dbReference type="CDD" id="cd01767">
    <property type="entry name" value="UBX"/>
    <property type="match status" value="1"/>
</dbReference>
<dbReference type="AlphaFoldDB" id="A0A8S1IVU3"/>
<dbReference type="OrthoDB" id="1026733at2759"/>
<comment type="subcellular location">
    <subcellularLocation>
        <location evidence="1">Endoplasmic reticulum</location>
    </subcellularLocation>
</comment>
<dbReference type="Proteomes" id="UP000708148">
    <property type="component" value="Unassembled WGS sequence"/>
</dbReference>
<dbReference type="InterPro" id="IPR006577">
    <property type="entry name" value="UAS"/>
</dbReference>
<dbReference type="PANTHER" id="PTHR23322">
    <property type="entry name" value="FAS-ASSOCIATED PROTEIN"/>
    <property type="match status" value="1"/>
</dbReference>
<dbReference type="SMART" id="SM00594">
    <property type="entry name" value="UAS"/>
    <property type="match status" value="1"/>
</dbReference>
<dbReference type="Gene3D" id="3.40.30.10">
    <property type="entry name" value="Glutaredoxin"/>
    <property type="match status" value="1"/>
</dbReference>
<gene>
    <name evidence="6" type="ORF">OSTQU699_LOCUS3541</name>
</gene>
<evidence type="ECO:0000256" key="3">
    <source>
        <dbReference type="ARBA" id="ARBA00023054"/>
    </source>
</evidence>
<keyword evidence="3" id="KW-0175">Coiled coil</keyword>
<dbReference type="Pfam" id="PF21021">
    <property type="entry name" value="FAF1"/>
    <property type="match status" value="1"/>
</dbReference>
<name>A0A8S1IVU3_9CHLO</name>
<protein>
    <recommendedName>
        <fullName evidence="5">UBX domain-containing protein</fullName>
    </recommendedName>
</protein>
<dbReference type="PROSITE" id="PS50033">
    <property type="entry name" value="UBX"/>
    <property type="match status" value="1"/>
</dbReference>
<evidence type="ECO:0000313" key="7">
    <source>
        <dbReference type="Proteomes" id="UP000708148"/>
    </source>
</evidence>
<dbReference type="InterPro" id="IPR049483">
    <property type="entry name" value="FAF1_2-like_UAS"/>
</dbReference>
<dbReference type="Pfam" id="PF14555">
    <property type="entry name" value="UBA_4"/>
    <property type="match status" value="1"/>
</dbReference>
<evidence type="ECO:0000256" key="2">
    <source>
        <dbReference type="ARBA" id="ARBA00022824"/>
    </source>
</evidence>
<organism evidence="6 7">
    <name type="scientific">Ostreobium quekettii</name>
    <dbReference type="NCBI Taxonomy" id="121088"/>
    <lineage>
        <taxon>Eukaryota</taxon>
        <taxon>Viridiplantae</taxon>
        <taxon>Chlorophyta</taxon>
        <taxon>core chlorophytes</taxon>
        <taxon>Ulvophyceae</taxon>
        <taxon>TCBD clade</taxon>
        <taxon>Bryopsidales</taxon>
        <taxon>Ostreobineae</taxon>
        <taxon>Ostreobiaceae</taxon>
        <taxon>Ostreobium</taxon>
    </lineage>
</organism>
<reference evidence="6" key="1">
    <citation type="submission" date="2020-12" db="EMBL/GenBank/DDBJ databases">
        <authorList>
            <person name="Iha C."/>
        </authorList>
    </citation>
    <scope>NUCLEOTIDE SEQUENCE</scope>
</reference>
<dbReference type="Gene3D" id="3.10.20.90">
    <property type="entry name" value="Phosphatidylinositol 3-kinase Catalytic Subunit, Chain A, domain 1"/>
    <property type="match status" value="1"/>
</dbReference>
<dbReference type="InterPro" id="IPR009060">
    <property type="entry name" value="UBA-like_sf"/>
</dbReference>
<dbReference type="SUPFAM" id="SSF46934">
    <property type="entry name" value="UBA-like"/>
    <property type="match status" value="1"/>
</dbReference>
<dbReference type="InterPro" id="IPR050730">
    <property type="entry name" value="UBX_domain-protein"/>
</dbReference>
<feature type="region of interest" description="Disordered" evidence="4">
    <location>
        <begin position="68"/>
        <end position="90"/>
    </location>
</feature>
<keyword evidence="2" id="KW-0256">Endoplasmic reticulum</keyword>
<feature type="region of interest" description="Disordered" evidence="4">
    <location>
        <begin position="331"/>
        <end position="362"/>
    </location>
</feature>
<dbReference type="SUPFAM" id="SSF54236">
    <property type="entry name" value="Ubiquitin-like"/>
    <property type="match status" value="1"/>
</dbReference>
<keyword evidence="7" id="KW-1185">Reference proteome</keyword>
<feature type="domain" description="UBX" evidence="5">
    <location>
        <begin position="386"/>
        <end position="464"/>
    </location>
</feature>
<dbReference type="GO" id="GO:0005783">
    <property type="term" value="C:endoplasmic reticulum"/>
    <property type="evidence" value="ECO:0007669"/>
    <property type="project" value="UniProtKB-SubCell"/>
</dbReference>
<dbReference type="GO" id="GO:0043130">
    <property type="term" value="F:ubiquitin binding"/>
    <property type="evidence" value="ECO:0007669"/>
    <property type="project" value="TreeGrafter"/>
</dbReference>
<dbReference type="InterPro" id="IPR029071">
    <property type="entry name" value="Ubiquitin-like_domsf"/>
</dbReference>
<proteinExistence type="predicted"/>
<dbReference type="SUPFAM" id="SSF52833">
    <property type="entry name" value="Thioredoxin-like"/>
    <property type="match status" value="1"/>
</dbReference>
<dbReference type="SMART" id="SM00166">
    <property type="entry name" value="UBX"/>
    <property type="match status" value="1"/>
</dbReference>
<dbReference type="InterPro" id="IPR036249">
    <property type="entry name" value="Thioredoxin-like_sf"/>
</dbReference>
<dbReference type="PANTHER" id="PTHR23322:SF1">
    <property type="entry name" value="FAS-ASSOCIATED FACTOR 2"/>
    <property type="match status" value="1"/>
</dbReference>
<evidence type="ECO:0000313" key="6">
    <source>
        <dbReference type="EMBL" id="CAD7698180.1"/>
    </source>
</evidence>
<sequence>MDGDDFSRSAEATGASGMGGAVEAEDVRQFLALTRSLDEGQARFCLEACGGNLERAVDMYLSDVAGHGAVQGSSGPPSDPSAEQSSSSGMNVRNGGDRGFLVGFLGGLLRLPFTILSKTLGLVQSVVMYAVYIPWPQLRDDYERSHAEENSELQARQFIDRFEFHYGAQHPPFVDKSWREAAARAHREFKFLWVYVHSPEHEATDSFCREVLCAPEVVAFLSANFVCWGGDIRQSEAFRLAASLGTTTYPFQSLLAFSGSRTQPVSSMQGYLSPREMLDAIQQALDEQGALLVAERVDRERMDYDRQLRQEQDLEYERSLEKDKRLEAQRKKIQAEEAARKQAEREEEDRKRREIEAEDRKAEQMVAAIEGRKQQKQRSLKEEPAAGDEVAQIRIRMLDGSNHLRRFRYSDKVQDIFDYVDSLENLGVLSYSLVQMFPRKAFDDDGRDQTLVEAGLVPDSSLLVKSNDE</sequence>
<evidence type="ECO:0000256" key="4">
    <source>
        <dbReference type="SAM" id="MobiDB-lite"/>
    </source>
</evidence>
<dbReference type="EMBL" id="CAJHUC010000777">
    <property type="protein sequence ID" value="CAD7698180.1"/>
    <property type="molecule type" value="Genomic_DNA"/>
</dbReference>
<accession>A0A8S1IVU3</accession>
<evidence type="ECO:0000256" key="1">
    <source>
        <dbReference type="ARBA" id="ARBA00004240"/>
    </source>
</evidence>
<dbReference type="Gene3D" id="1.10.8.10">
    <property type="entry name" value="DNA helicase RuvA subunit, C-terminal domain"/>
    <property type="match status" value="1"/>
</dbReference>
<dbReference type="CDD" id="cd02958">
    <property type="entry name" value="UAS"/>
    <property type="match status" value="1"/>
</dbReference>
<evidence type="ECO:0000259" key="5">
    <source>
        <dbReference type="PROSITE" id="PS50033"/>
    </source>
</evidence>